<evidence type="ECO:0000313" key="2">
    <source>
        <dbReference type="EMBL" id="KAL2819967.1"/>
    </source>
</evidence>
<dbReference type="InterPro" id="IPR057520">
    <property type="entry name" value="GRHL1/CP2_C"/>
</dbReference>
<keyword evidence="3" id="KW-1185">Reference proteome</keyword>
<proteinExistence type="predicted"/>
<feature type="domain" description="GRHL1/CP2 C-terminal" evidence="1">
    <location>
        <begin position="39"/>
        <end position="125"/>
    </location>
</feature>
<evidence type="ECO:0000259" key="1">
    <source>
        <dbReference type="Pfam" id="PF25416"/>
    </source>
</evidence>
<dbReference type="Pfam" id="PF25416">
    <property type="entry name" value="GRHL1_C"/>
    <property type="match status" value="1"/>
</dbReference>
<organism evidence="2 3">
    <name type="scientific">Aspergillus granulosus</name>
    <dbReference type="NCBI Taxonomy" id="176169"/>
    <lineage>
        <taxon>Eukaryota</taxon>
        <taxon>Fungi</taxon>
        <taxon>Dikarya</taxon>
        <taxon>Ascomycota</taxon>
        <taxon>Pezizomycotina</taxon>
        <taxon>Eurotiomycetes</taxon>
        <taxon>Eurotiomycetidae</taxon>
        <taxon>Eurotiales</taxon>
        <taxon>Aspergillaceae</taxon>
        <taxon>Aspergillus</taxon>
        <taxon>Aspergillus subgen. Nidulantes</taxon>
    </lineage>
</organism>
<sequence length="130" mass="14910">MEKRKVCGSVSQPDCLRLKASRQSTIIQHRPLVPSLRRPAACFYIQFPGNDYHRAIYVAERTICELRDQISRKVQIRTRHIFHRKAAGLNMLADDEFVRQISDGQDMVAEFLNSSNVARDIDVVLTIKGI</sequence>
<evidence type="ECO:0000313" key="3">
    <source>
        <dbReference type="Proteomes" id="UP001610334"/>
    </source>
</evidence>
<dbReference type="EMBL" id="JBFXLT010000008">
    <property type="protein sequence ID" value="KAL2819967.1"/>
    <property type="molecule type" value="Genomic_DNA"/>
</dbReference>
<comment type="caution">
    <text evidence="2">The sequence shown here is derived from an EMBL/GenBank/DDBJ whole genome shotgun (WGS) entry which is preliminary data.</text>
</comment>
<name>A0ABR4HWT4_9EURO</name>
<accession>A0ABR4HWT4</accession>
<gene>
    <name evidence="2" type="ORF">BJX63DRAFT_380873</name>
</gene>
<dbReference type="Proteomes" id="UP001610334">
    <property type="component" value="Unassembled WGS sequence"/>
</dbReference>
<protein>
    <recommendedName>
        <fullName evidence="1">GRHL1/CP2 C-terminal domain-containing protein</fullName>
    </recommendedName>
</protein>
<reference evidence="2 3" key="1">
    <citation type="submission" date="2024-07" db="EMBL/GenBank/DDBJ databases">
        <title>Section-level genome sequencing and comparative genomics of Aspergillus sections Usti and Cavernicolus.</title>
        <authorList>
            <consortium name="Lawrence Berkeley National Laboratory"/>
            <person name="Nybo J.L."/>
            <person name="Vesth T.C."/>
            <person name="Theobald S."/>
            <person name="Frisvad J.C."/>
            <person name="Larsen T.O."/>
            <person name="Kjaerboelling I."/>
            <person name="Rothschild-Mancinelli K."/>
            <person name="Lyhne E.K."/>
            <person name="Kogle M.E."/>
            <person name="Barry K."/>
            <person name="Clum A."/>
            <person name="Na H."/>
            <person name="Ledsgaard L."/>
            <person name="Lin J."/>
            <person name="Lipzen A."/>
            <person name="Kuo A."/>
            <person name="Riley R."/>
            <person name="Mondo S."/>
            <person name="Labutti K."/>
            <person name="Haridas S."/>
            <person name="Pangalinan J."/>
            <person name="Salamov A.A."/>
            <person name="Simmons B.A."/>
            <person name="Magnuson J.K."/>
            <person name="Chen J."/>
            <person name="Drula E."/>
            <person name="Henrissat B."/>
            <person name="Wiebenga A."/>
            <person name="Lubbers R.J."/>
            <person name="Gomes A.C."/>
            <person name="Makela M.R."/>
            <person name="Stajich J."/>
            <person name="Grigoriev I.V."/>
            <person name="Mortensen U.H."/>
            <person name="De Vries R.P."/>
            <person name="Baker S.E."/>
            <person name="Andersen M.R."/>
        </authorList>
    </citation>
    <scope>NUCLEOTIDE SEQUENCE [LARGE SCALE GENOMIC DNA]</scope>
    <source>
        <strain evidence="2 3">CBS 588.65</strain>
    </source>
</reference>